<evidence type="ECO:0000313" key="1">
    <source>
        <dbReference type="EMBL" id="KAG0565617.1"/>
    </source>
</evidence>
<dbReference type="EMBL" id="CM026428">
    <property type="protein sequence ID" value="KAG0565617.1"/>
    <property type="molecule type" value="Genomic_DNA"/>
</dbReference>
<sequence length="71" mass="7659">MRSPSPLPNPFLQLNNLAPASSVSNYFSAGLHLTPYTLLRLKSGLYPTRIANDTSLPAYETAAHSATVKTI</sequence>
<proteinExistence type="predicted"/>
<organism evidence="1 2">
    <name type="scientific">Ceratodon purpureus</name>
    <name type="common">Fire moss</name>
    <name type="synonym">Dicranum purpureum</name>
    <dbReference type="NCBI Taxonomy" id="3225"/>
    <lineage>
        <taxon>Eukaryota</taxon>
        <taxon>Viridiplantae</taxon>
        <taxon>Streptophyta</taxon>
        <taxon>Embryophyta</taxon>
        <taxon>Bryophyta</taxon>
        <taxon>Bryophytina</taxon>
        <taxon>Bryopsida</taxon>
        <taxon>Dicranidae</taxon>
        <taxon>Pseudoditrichales</taxon>
        <taxon>Ditrichaceae</taxon>
        <taxon>Ceratodon</taxon>
    </lineage>
</organism>
<protein>
    <submittedName>
        <fullName evidence="1">Uncharacterized protein</fullName>
    </submittedName>
</protein>
<comment type="caution">
    <text evidence="1">The sequence shown here is derived from an EMBL/GenBank/DDBJ whole genome shotgun (WGS) entry which is preliminary data.</text>
</comment>
<dbReference type="AlphaFoldDB" id="A0A8T0H4H3"/>
<evidence type="ECO:0000313" key="2">
    <source>
        <dbReference type="Proteomes" id="UP000822688"/>
    </source>
</evidence>
<name>A0A8T0H4H3_CERPU</name>
<reference evidence="1" key="1">
    <citation type="submission" date="2020-06" db="EMBL/GenBank/DDBJ databases">
        <title>WGS assembly of Ceratodon purpureus strain R40.</title>
        <authorList>
            <person name="Carey S.B."/>
            <person name="Jenkins J."/>
            <person name="Shu S."/>
            <person name="Lovell J.T."/>
            <person name="Sreedasyam A."/>
            <person name="Maumus F."/>
            <person name="Tiley G.P."/>
            <person name="Fernandez-Pozo N."/>
            <person name="Barry K."/>
            <person name="Chen C."/>
            <person name="Wang M."/>
            <person name="Lipzen A."/>
            <person name="Daum C."/>
            <person name="Saski C.A."/>
            <person name="Payton A.C."/>
            <person name="Mcbreen J.C."/>
            <person name="Conrad R.E."/>
            <person name="Kollar L.M."/>
            <person name="Olsson S."/>
            <person name="Huttunen S."/>
            <person name="Landis J.B."/>
            <person name="Wickett N.J."/>
            <person name="Johnson M.G."/>
            <person name="Rensing S.A."/>
            <person name="Grimwood J."/>
            <person name="Schmutz J."/>
            <person name="Mcdaniel S.F."/>
        </authorList>
    </citation>
    <scope>NUCLEOTIDE SEQUENCE</scope>
    <source>
        <strain evidence="1">R40</strain>
    </source>
</reference>
<accession>A0A8T0H4H3</accession>
<feature type="non-terminal residue" evidence="1">
    <location>
        <position position="71"/>
    </location>
</feature>
<dbReference type="Proteomes" id="UP000822688">
    <property type="component" value="Chromosome 7"/>
</dbReference>
<gene>
    <name evidence="1" type="ORF">KC19_7G001700</name>
</gene>
<keyword evidence="2" id="KW-1185">Reference proteome</keyword>